<dbReference type="SUPFAM" id="SSF52833">
    <property type="entry name" value="Thioredoxin-like"/>
    <property type="match status" value="1"/>
</dbReference>
<name>A0A1T5DTC3_9SPHI</name>
<evidence type="ECO:0000256" key="1">
    <source>
        <dbReference type="ARBA" id="ARBA00004196"/>
    </source>
</evidence>
<dbReference type="CDD" id="cd02966">
    <property type="entry name" value="TlpA_like_family"/>
    <property type="match status" value="1"/>
</dbReference>
<dbReference type="PANTHER" id="PTHR42852">
    <property type="entry name" value="THIOL:DISULFIDE INTERCHANGE PROTEIN DSBE"/>
    <property type="match status" value="1"/>
</dbReference>
<dbReference type="Pfam" id="PF08534">
    <property type="entry name" value="Redoxin"/>
    <property type="match status" value="1"/>
</dbReference>
<organism evidence="5 6">
    <name type="scientific">Parapedobacter luteus</name>
    <dbReference type="NCBI Taxonomy" id="623280"/>
    <lineage>
        <taxon>Bacteria</taxon>
        <taxon>Pseudomonadati</taxon>
        <taxon>Bacteroidota</taxon>
        <taxon>Sphingobacteriia</taxon>
        <taxon>Sphingobacteriales</taxon>
        <taxon>Sphingobacteriaceae</taxon>
        <taxon>Parapedobacter</taxon>
    </lineage>
</organism>
<dbReference type="AlphaFoldDB" id="A0A1T5DTC3"/>
<keyword evidence="2" id="KW-0201">Cytochrome c-type biogenesis</keyword>
<keyword evidence="5" id="KW-0413">Isomerase</keyword>
<dbReference type="GO" id="GO:0030313">
    <property type="term" value="C:cell envelope"/>
    <property type="evidence" value="ECO:0007669"/>
    <property type="project" value="UniProtKB-SubCell"/>
</dbReference>
<dbReference type="InterPro" id="IPR013740">
    <property type="entry name" value="Redoxin"/>
</dbReference>
<dbReference type="InterPro" id="IPR011990">
    <property type="entry name" value="TPR-like_helical_dom_sf"/>
</dbReference>
<sequence length="494" mass="55993">MIMRITIKISVGFALLAQLIFKSGLLFAQDPELLKKLEQYPDSLELHQEFIEQAKSNMDTLISQYEKLREKFPASPTIPYTLGKALFYRSHPEARRWLEYALEADSNQAEVYMLYGIDAGRWGDYQLGTVYLAKASEMEPENPDYAFYEANSYGMYDQATYTEKMNAVTRDFAGDGTAAKALYWLADKETDTLKKIAYYRELSERYPIGEFSFARSGMSDYFDVLVDSDLEAAEALAKRIWEQHADSAWLPRLRGAQKLLRSEGLLKSGRTDEAIDSLSVAVASSISAISRRAVLLKADAFASQGEQRRSMDVLKMFFLANPDIVVYEKTESLGVSVGMDRQQVKDFIKSALLKEAPAATDLRGTSYIDHQPIKLSDFRGKTILLTFWFPTCGPCHAEFPHFEAVLQKMKGQHEIAYIGVNIVHDQDDYVMPFIKKGSTSFIPMKDSPDERGNLIAEAAPTNYLIDKDGRIVFRDFLINDKNRGLLELMIWLVG</sequence>
<dbReference type="STRING" id="623280.SAMN05660226_02970"/>
<dbReference type="EMBL" id="FUYS01000007">
    <property type="protein sequence ID" value="SKB74935.1"/>
    <property type="molecule type" value="Genomic_DNA"/>
</dbReference>
<dbReference type="SUPFAM" id="SSF48452">
    <property type="entry name" value="TPR-like"/>
    <property type="match status" value="1"/>
</dbReference>
<evidence type="ECO:0000256" key="2">
    <source>
        <dbReference type="ARBA" id="ARBA00022748"/>
    </source>
</evidence>
<evidence type="ECO:0000313" key="6">
    <source>
        <dbReference type="Proteomes" id="UP000190541"/>
    </source>
</evidence>
<dbReference type="InterPro" id="IPR013766">
    <property type="entry name" value="Thioredoxin_domain"/>
</dbReference>
<dbReference type="Proteomes" id="UP000190541">
    <property type="component" value="Unassembled WGS sequence"/>
</dbReference>
<comment type="subcellular location">
    <subcellularLocation>
        <location evidence="1">Cell envelope</location>
    </subcellularLocation>
</comment>
<accession>A0A1T5DTC3</accession>
<protein>
    <submittedName>
        <fullName evidence="5">Thiol-disulfide isomerase or thioredoxin</fullName>
    </submittedName>
</protein>
<dbReference type="InterPro" id="IPR036249">
    <property type="entry name" value="Thioredoxin-like_sf"/>
</dbReference>
<feature type="domain" description="Thioredoxin" evidence="4">
    <location>
        <begin position="350"/>
        <end position="494"/>
    </location>
</feature>
<proteinExistence type="predicted"/>
<reference evidence="5 6" key="1">
    <citation type="submission" date="2017-02" db="EMBL/GenBank/DDBJ databases">
        <authorList>
            <person name="Peterson S.W."/>
        </authorList>
    </citation>
    <scope>NUCLEOTIDE SEQUENCE [LARGE SCALE GENOMIC DNA]</scope>
    <source>
        <strain evidence="5 6">DSM 22899</strain>
    </source>
</reference>
<dbReference type="PROSITE" id="PS00194">
    <property type="entry name" value="THIOREDOXIN_1"/>
    <property type="match status" value="1"/>
</dbReference>
<evidence type="ECO:0000259" key="4">
    <source>
        <dbReference type="PROSITE" id="PS51352"/>
    </source>
</evidence>
<dbReference type="Gene3D" id="1.25.40.10">
    <property type="entry name" value="Tetratricopeptide repeat domain"/>
    <property type="match status" value="1"/>
</dbReference>
<keyword evidence="6" id="KW-1185">Reference proteome</keyword>
<dbReference type="PANTHER" id="PTHR42852:SF13">
    <property type="entry name" value="PROTEIN DIPZ"/>
    <property type="match status" value="1"/>
</dbReference>
<dbReference type="OrthoDB" id="730498at2"/>
<dbReference type="GO" id="GO:0017004">
    <property type="term" value="P:cytochrome complex assembly"/>
    <property type="evidence" value="ECO:0007669"/>
    <property type="project" value="UniProtKB-KW"/>
</dbReference>
<dbReference type="InterPro" id="IPR050553">
    <property type="entry name" value="Thioredoxin_ResA/DsbE_sf"/>
</dbReference>
<dbReference type="PROSITE" id="PS51352">
    <property type="entry name" value="THIOREDOXIN_2"/>
    <property type="match status" value="1"/>
</dbReference>
<dbReference type="GO" id="GO:0016491">
    <property type="term" value="F:oxidoreductase activity"/>
    <property type="evidence" value="ECO:0007669"/>
    <property type="project" value="InterPro"/>
</dbReference>
<dbReference type="InterPro" id="IPR017937">
    <property type="entry name" value="Thioredoxin_CS"/>
</dbReference>
<gene>
    <name evidence="5" type="ORF">SAMN05660226_02970</name>
</gene>
<dbReference type="GO" id="GO:0006950">
    <property type="term" value="P:response to stress"/>
    <property type="evidence" value="ECO:0007669"/>
    <property type="project" value="UniProtKB-ARBA"/>
</dbReference>
<dbReference type="GO" id="GO:0016853">
    <property type="term" value="F:isomerase activity"/>
    <property type="evidence" value="ECO:0007669"/>
    <property type="project" value="UniProtKB-KW"/>
</dbReference>
<evidence type="ECO:0000313" key="5">
    <source>
        <dbReference type="EMBL" id="SKB74935.1"/>
    </source>
</evidence>
<dbReference type="Gene3D" id="3.40.30.10">
    <property type="entry name" value="Glutaredoxin"/>
    <property type="match status" value="1"/>
</dbReference>
<keyword evidence="3" id="KW-0676">Redox-active center</keyword>
<evidence type="ECO:0000256" key="3">
    <source>
        <dbReference type="ARBA" id="ARBA00023284"/>
    </source>
</evidence>